<comment type="caution">
    <text evidence="1">The sequence shown here is derived from an EMBL/GenBank/DDBJ whole genome shotgun (WGS) entry which is preliminary data.</text>
</comment>
<dbReference type="EMBL" id="BSDI01000010">
    <property type="protein sequence ID" value="GLH97369.1"/>
    <property type="molecule type" value="Genomic_DNA"/>
</dbReference>
<evidence type="ECO:0000313" key="1">
    <source>
        <dbReference type="EMBL" id="GLH97369.1"/>
    </source>
</evidence>
<evidence type="ECO:0000313" key="2">
    <source>
        <dbReference type="Proteomes" id="UP001144280"/>
    </source>
</evidence>
<accession>A0ABQ5QT19</accession>
<protein>
    <submittedName>
        <fullName evidence="1">Uncharacterized protein</fullName>
    </submittedName>
</protein>
<keyword evidence="2" id="KW-1185">Reference proteome</keyword>
<organism evidence="1 2">
    <name type="scientific">Phytohabitans aurantiacus</name>
    <dbReference type="NCBI Taxonomy" id="3016789"/>
    <lineage>
        <taxon>Bacteria</taxon>
        <taxon>Bacillati</taxon>
        <taxon>Actinomycetota</taxon>
        <taxon>Actinomycetes</taxon>
        <taxon>Micromonosporales</taxon>
        <taxon>Micromonosporaceae</taxon>
    </lineage>
</organism>
<name>A0ABQ5QT19_9ACTN</name>
<reference evidence="1" key="1">
    <citation type="submission" date="2022-12" db="EMBL/GenBank/DDBJ databases">
        <title>New Phytohabitans aurantiacus sp. RD004123 nov., an actinomycete isolated from soil.</title>
        <authorList>
            <person name="Triningsih D.W."/>
            <person name="Harunari E."/>
            <person name="Igarashi Y."/>
        </authorList>
    </citation>
    <scope>NUCLEOTIDE SEQUENCE</scope>
    <source>
        <strain evidence="1">RD004123</strain>
    </source>
</reference>
<proteinExistence type="predicted"/>
<sequence length="93" mass="10063">MAERAWVVEVNEGAVEASSPAGANWWWKFRSRFEGTGGRLRQTKQPCVIGGVVEVACDDKEHAESLAATMVNVGKLPRGAVKVRRAAPAKATR</sequence>
<dbReference type="RefSeq" id="WP_281895191.1">
    <property type="nucleotide sequence ID" value="NZ_BSDI01000010.1"/>
</dbReference>
<gene>
    <name evidence="1" type="ORF">Pa4123_26440</name>
</gene>
<dbReference type="Proteomes" id="UP001144280">
    <property type="component" value="Unassembled WGS sequence"/>
</dbReference>